<dbReference type="Gene3D" id="3.90.1640.10">
    <property type="entry name" value="inorganic pyrophosphatase (n-terminal core)"/>
    <property type="match status" value="1"/>
</dbReference>
<sequence length="388" mass="42605">MPPRASLGSFLATARAALTAPAAQRANPLTFVVGNESADLDSLCSAVVYAYLRSTTPQNSTLHIPLSNLPRADLALRPELTAALAHAHIKPSDLLTLDELPTSLEPSHTRWVLVDHNALTGTLLERGFDKTVIACIDHHADENKVPPENKIIEKTGSCASLLAEHFRSALEQAVNEESTKHVARLALAPILVDTANLKATDRTTSKDIKAAEFLETLAGDGYSRDALFDELNENKENLSALNLRDIFRKDYKQWSEPGGLLGTSAVVRGLNYLLEEKAGGDPAVFEDEFHSWATEKGLDVAAIMTTLHDDGVFRRELLVRALNEGGVKAAEEFVRDNESELQLESWGEGRLDGTNGVWRRAWRQGNILHSRKRVAPMLRESLQGQARL</sequence>
<dbReference type="GO" id="GO:0005737">
    <property type="term" value="C:cytoplasm"/>
    <property type="evidence" value="ECO:0007669"/>
    <property type="project" value="InterPro"/>
</dbReference>
<evidence type="ECO:0000256" key="3">
    <source>
        <dbReference type="ARBA" id="ARBA00022801"/>
    </source>
</evidence>
<dbReference type="InterPro" id="IPR038222">
    <property type="entry name" value="DHHA2_dom_sf"/>
</dbReference>
<evidence type="ECO:0000256" key="2">
    <source>
        <dbReference type="ARBA" id="ARBA00022723"/>
    </source>
</evidence>
<evidence type="ECO:0000256" key="4">
    <source>
        <dbReference type="ARBA" id="ARBA00023211"/>
    </source>
</evidence>
<dbReference type="SUPFAM" id="SSF64182">
    <property type="entry name" value="DHH phosphoesterases"/>
    <property type="match status" value="1"/>
</dbReference>
<dbReference type="Gene3D" id="3.10.310.20">
    <property type="entry name" value="DHHA2 domain"/>
    <property type="match status" value="1"/>
</dbReference>
<dbReference type="Proteomes" id="UP000813385">
    <property type="component" value="Unassembled WGS sequence"/>
</dbReference>
<dbReference type="EMBL" id="JAGPXD010000005">
    <property type="protein sequence ID" value="KAH7353247.1"/>
    <property type="molecule type" value="Genomic_DNA"/>
</dbReference>
<keyword evidence="7" id="KW-1185">Reference proteome</keyword>
<dbReference type="InterPro" id="IPR038763">
    <property type="entry name" value="DHH_sf"/>
</dbReference>
<comment type="caution">
    <text evidence="6">The sequence shown here is derived from an EMBL/GenBank/DDBJ whole genome shotgun (WGS) entry which is preliminary data.</text>
</comment>
<evidence type="ECO:0000313" key="7">
    <source>
        <dbReference type="Proteomes" id="UP000813385"/>
    </source>
</evidence>
<keyword evidence="2" id="KW-0479">Metal-binding</keyword>
<dbReference type="InterPro" id="IPR001667">
    <property type="entry name" value="DDH_dom"/>
</dbReference>
<dbReference type="GO" id="GO:0004309">
    <property type="term" value="F:exopolyphosphatase activity"/>
    <property type="evidence" value="ECO:0007669"/>
    <property type="project" value="TreeGrafter"/>
</dbReference>
<dbReference type="OrthoDB" id="374045at2759"/>
<proteinExistence type="predicted"/>
<name>A0A8K0T4U8_9PEZI</name>
<dbReference type="PANTHER" id="PTHR12112:SF39">
    <property type="entry name" value="EG:152A3.5 PROTEIN (FBGN0003116_PN PROTEIN)"/>
    <property type="match status" value="1"/>
</dbReference>
<reference evidence="6" key="1">
    <citation type="journal article" date="2021" name="Nat. Commun.">
        <title>Genetic determinants of endophytism in the Arabidopsis root mycobiome.</title>
        <authorList>
            <person name="Mesny F."/>
            <person name="Miyauchi S."/>
            <person name="Thiergart T."/>
            <person name="Pickel B."/>
            <person name="Atanasova L."/>
            <person name="Karlsson M."/>
            <person name="Huettel B."/>
            <person name="Barry K.W."/>
            <person name="Haridas S."/>
            <person name="Chen C."/>
            <person name="Bauer D."/>
            <person name="Andreopoulos W."/>
            <person name="Pangilinan J."/>
            <person name="LaButti K."/>
            <person name="Riley R."/>
            <person name="Lipzen A."/>
            <person name="Clum A."/>
            <person name="Drula E."/>
            <person name="Henrissat B."/>
            <person name="Kohler A."/>
            <person name="Grigoriev I.V."/>
            <person name="Martin F.M."/>
            <person name="Hacquard S."/>
        </authorList>
    </citation>
    <scope>NUCLEOTIDE SEQUENCE</scope>
    <source>
        <strain evidence="6">MPI-CAGE-AT-0016</strain>
    </source>
</reference>
<keyword evidence="3" id="KW-0378">Hydrolase</keyword>
<accession>A0A8K0T4U8</accession>
<protein>
    <submittedName>
        <fullName evidence="6">Exopolyphosphatase</fullName>
    </submittedName>
</protein>
<gene>
    <name evidence="6" type="ORF">B0T11DRAFT_259468</name>
</gene>
<organism evidence="6 7">
    <name type="scientific">Plectosphaerella cucumerina</name>
    <dbReference type="NCBI Taxonomy" id="40658"/>
    <lineage>
        <taxon>Eukaryota</taxon>
        <taxon>Fungi</taxon>
        <taxon>Dikarya</taxon>
        <taxon>Ascomycota</taxon>
        <taxon>Pezizomycotina</taxon>
        <taxon>Sordariomycetes</taxon>
        <taxon>Hypocreomycetidae</taxon>
        <taxon>Glomerellales</taxon>
        <taxon>Plectosphaerellaceae</taxon>
        <taxon>Plectosphaerella</taxon>
    </lineage>
</organism>
<dbReference type="Pfam" id="PF01368">
    <property type="entry name" value="DHH"/>
    <property type="match status" value="1"/>
</dbReference>
<comment type="cofactor">
    <cofactor evidence="1">
        <name>Mn(2+)</name>
        <dbReference type="ChEBI" id="CHEBI:29035"/>
    </cofactor>
</comment>
<keyword evidence="4" id="KW-0464">Manganese</keyword>
<dbReference type="InterPro" id="IPR004097">
    <property type="entry name" value="DHHA2"/>
</dbReference>
<evidence type="ECO:0000313" key="6">
    <source>
        <dbReference type="EMBL" id="KAH7353247.1"/>
    </source>
</evidence>
<dbReference type="Pfam" id="PF02833">
    <property type="entry name" value="DHHA2"/>
    <property type="match status" value="1"/>
</dbReference>
<dbReference type="PANTHER" id="PTHR12112">
    <property type="entry name" value="BNIP - RELATED"/>
    <property type="match status" value="1"/>
</dbReference>
<dbReference type="AlphaFoldDB" id="A0A8K0T4U8"/>
<feature type="domain" description="DHHA2" evidence="5">
    <location>
        <begin position="228"/>
        <end position="382"/>
    </location>
</feature>
<evidence type="ECO:0000256" key="1">
    <source>
        <dbReference type="ARBA" id="ARBA00001936"/>
    </source>
</evidence>
<evidence type="ECO:0000259" key="5">
    <source>
        <dbReference type="SMART" id="SM01131"/>
    </source>
</evidence>
<dbReference type="SMART" id="SM01131">
    <property type="entry name" value="DHHA2"/>
    <property type="match status" value="1"/>
</dbReference>
<dbReference type="GO" id="GO:0046872">
    <property type="term" value="F:metal ion binding"/>
    <property type="evidence" value="ECO:0007669"/>
    <property type="project" value="UniProtKB-KW"/>
</dbReference>